<dbReference type="OrthoDB" id="4950756at2"/>
<dbReference type="AlphaFoldDB" id="A0A2A9F0V5"/>
<dbReference type="Gene3D" id="1.10.10.10">
    <property type="entry name" value="Winged helix-like DNA-binding domain superfamily/Winged helix DNA-binding domain"/>
    <property type="match status" value="1"/>
</dbReference>
<evidence type="ECO:0000313" key="3">
    <source>
        <dbReference type="Proteomes" id="UP000222106"/>
    </source>
</evidence>
<dbReference type="EMBL" id="PDJI01000002">
    <property type="protein sequence ID" value="PFG45037.1"/>
    <property type="molecule type" value="Genomic_DNA"/>
</dbReference>
<feature type="domain" description="HTH marR-type" evidence="1">
    <location>
        <begin position="22"/>
        <end position="71"/>
    </location>
</feature>
<reference evidence="2 3" key="1">
    <citation type="submission" date="2017-10" db="EMBL/GenBank/DDBJ databases">
        <title>Sequencing the genomes of 1000 actinobacteria strains.</title>
        <authorList>
            <person name="Klenk H.-P."/>
        </authorList>
    </citation>
    <scope>NUCLEOTIDE SEQUENCE [LARGE SCALE GENOMIC DNA]</scope>
    <source>
        <strain evidence="2 3">DSM 21838</strain>
    </source>
</reference>
<organism evidence="2 3">
    <name type="scientific">Georgenia soli</name>
    <dbReference type="NCBI Taxonomy" id="638953"/>
    <lineage>
        <taxon>Bacteria</taxon>
        <taxon>Bacillati</taxon>
        <taxon>Actinomycetota</taxon>
        <taxon>Actinomycetes</taxon>
        <taxon>Micrococcales</taxon>
        <taxon>Bogoriellaceae</taxon>
        <taxon>Georgenia</taxon>
    </lineage>
</organism>
<proteinExistence type="predicted"/>
<dbReference type="InterPro" id="IPR000835">
    <property type="entry name" value="HTH_MarR-typ"/>
</dbReference>
<name>A0A2A9F0V5_9MICO</name>
<evidence type="ECO:0000313" key="2">
    <source>
        <dbReference type="EMBL" id="PFG45037.1"/>
    </source>
</evidence>
<protein>
    <submittedName>
        <fullName evidence="2">MarR family protein</fullName>
    </submittedName>
</protein>
<dbReference type="InterPro" id="IPR036390">
    <property type="entry name" value="WH_DNA-bd_sf"/>
</dbReference>
<gene>
    <name evidence="2" type="ORF">ATJ97_0090</name>
</gene>
<evidence type="ECO:0000259" key="1">
    <source>
        <dbReference type="Pfam" id="PF12802"/>
    </source>
</evidence>
<sequence length="99" mass="11012">MPTEDDARQRAMTQLGLPLVRQVLRHLAGHGPSTRAELAEACGVHPQAINHAVRRLEPLNLISVDHPPGQRHGKRVRYLLDRDGLTRTLDALGNYVLGR</sequence>
<dbReference type="Pfam" id="PF12802">
    <property type="entry name" value="MarR_2"/>
    <property type="match status" value="1"/>
</dbReference>
<dbReference type="GO" id="GO:0003700">
    <property type="term" value="F:DNA-binding transcription factor activity"/>
    <property type="evidence" value="ECO:0007669"/>
    <property type="project" value="InterPro"/>
</dbReference>
<dbReference type="RefSeq" id="WP_098482048.1">
    <property type="nucleotide sequence ID" value="NZ_PDJI01000002.1"/>
</dbReference>
<dbReference type="SUPFAM" id="SSF46785">
    <property type="entry name" value="Winged helix' DNA-binding domain"/>
    <property type="match status" value="1"/>
</dbReference>
<comment type="caution">
    <text evidence="2">The sequence shown here is derived from an EMBL/GenBank/DDBJ whole genome shotgun (WGS) entry which is preliminary data.</text>
</comment>
<dbReference type="InterPro" id="IPR036388">
    <property type="entry name" value="WH-like_DNA-bd_sf"/>
</dbReference>
<dbReference type="Proteomes" id="UP000222106">
    <property type="component" value="Unassembled WGS sequence"/>
</dbReference>
<keyword evidence="3" id="KW-1185">Reference proteome</keyword>
<accession>A0A2A9F0V5</accession>